<keyword evidence="2" id="KW-1185">Reference proteome</keyword>
<gene>
    <name evidence="1" type="ORF">TNIN_32771</name>
</gene>
<proteinExistence type="predicted"/>
<reference evidence="1" key="1">
    <citation type="submission" date="2020-08" db="EMBL/GenBank/DDBJ databases">
        <title>Multicomponent nature underlies the extraordinary mechanical properties of spider dragline silk.</title>
        <authorList>
            <person name="Kono N."/>
            <person name="Nakamura H."/>
            <person name="Mori M."/>
            <person name="Yoshida Y."/>
            <person name="Ohtoshi R."/>
            <person name="Malay A.D."/>
            <person name="Moran D.A.P."/>
            <person name="Tomita M."/>
            <person name="Numata K."/>
            <person name="Arakawa K."/>
        </authorList>
    </citation>
    <scope>NUCLEOTIDE SEQUENCE</scope>
</reference>
<organism evidence="1 2">
    <name type="scientific">Trichonephila inaurata madagascariensis</name>
    <dbReference type="NCBI Taxonomy" id="2747483"/>
    <lineage>
        <taxon>Eukaryota</taxon>
        <taxon>Metazoa</taxon>
        <taxon>Ecdysozoa</taxon>
        <taxon>Arthropoda</taxon>
        <taxon>Chelicerata</taxon>
        <taxon>Arachnida</taxon>
        <taxon>Araneae</taxon>
        <taxon>Araneomorphae</taxon>
        <taxon>Entelegynae</taxon>
        <taxon>Araneoidea</taxon>
        <taxon>Nephilidae</taxon>
        <taxon>Trichonephila</taxon>
        <taxon>Trichonephila inaurata</taxon>
    </lineage>
</organism>
<sequence length="125" mass="15081">MQLCYHGIIFHNARRQDWKILELSSEQPSINNPDKRVFWLQQTGFELRYSNNNEIKICYQRIVSAVGNQRRYCTEKQQEKFLRPWLYGRVRQSQVRQTGQGLRRMLSTLPGIRRPYLLQVQLLQK</sequence>
<evidence type="ECO:0000313" key="2">
    <source>
        <dbReference type="Proteomes" id="UP000886998"/>
    </source>
</evidence>
<dbReference type="EMBL" id="BMAV01000381">
    <property type="protein sequence ID" value="GFY37605.1"/>
    <property type="molecule type" value="Genomic_DNA"/>
</dbReference>
<evidence type="ECO:0000313" key="1">
    <source>
        <dbReference type="EMBL" id="GFY37605.1"/>
    </source>
</evidence>
<dbReference type="Proteomes" id="UP000886998">
    <property type="component" value="Unassembled WGS sequence"/>
</dbReference>
<dbReference type="OrthoDB" id="10612932at2759"/>
<dbReference type="AlphaFoldDB" id="A0A8X7BNA5"/>
<accession>A0A8X7BNA5</accession>
<comment type="caution">
    <text evidence="1">The sequence shown here is derived from an EMBL/GenBank/DDBJ whole genome shotgun (WGS) entry which is preliminary data.</text>
</comment>
<protein>
    <submittedName>
        <fullName evidence="1">Uncharacterized protein</fullName>
    </submittedName>
</protein>
<name>A0A8X7BNA5_9ARAC</name>